<evidence type="ECO:0000313" key="3">
    <source>
        <dbReference type="EMBL" id="MFC5584627.1"/>
    </source>
</evidence>
<evidence type="ECO:0000313" key="4">
    <source>
        <dbReference type="Proteomes" id="UP001596107"/>
    </source>
</evidence>
<evidence type="ECO:0000256" key="2">
    <source>
        <dbReference type="SAM" id="SignalP"/>
    </source>
</evidence>
<evidence type="ECO:0000256" key="1">
    <source>
        <dbReference type="SAM" id="Coils"/>
    </source>
</evidence>
<reference evidence="4" key="1">
    <citation type="journal article" date="2019" name="Int. J. Syst. Evol. Microbiol.">
        <title>The Global Catalogue of Microorganisms (GCM) 10K type strain sequencing project: providing services to taxonomists for standard genome sequencing and annotation.</title>
        <authorList>
            <consortium name="The Broad Institute Genomics Platform"/>
            <consortium name="The Broad Institute Genome Sequencing Center for Infectious Disease"/>
            <person name="Wu L."/>
            <person name="Ma J."/>
        </authorList>
    </citation>
    <scope>NUCLEOTIDE SEQUENCE [LARGE SCALE GENOMIC DNA]</scope>
    <source>
        <strain evidence="4">JCM 3366</strain>
    </source>
</reference>
<organism evidence="3 4">
    <name type="scientific">Nitratireductor kimnyeongensis</name>
    <dbReference type="NCBI Taxonomy" id="430679"/>
    <lineage>
        <taxon>Bacteria</taxon>
        <taxon>Pseudomonadati</taxon>
        <taxon>Pseudomonadota</taxon>
        <taxon>Alphaproteobacteria</taxon>
        <taxon>Hyphomicrobiales</taxon>
        <taxon>Phyllobacteriaceae</taxon>
        <taxon>Nitratireductor</taxon>
    </lineage>
</organism>
<accession>A0ABW0T5J2</accession>
<name>A0ABW0T5J2_9HYPH</name>
<feature type="signal peptide" evidence="2">
    <location>
        <begin position="1"/>
        <end position="37"/>
    </location>
</feature>
<keyword evidence="4" id="KW-1185">Reference proteome</keyword>
<keyword evidence="2" id="KW-0732">Signal</keyword>
<sequence>MRNTRTRNTRTRNTMMRNTIAATGTLIILSTLTSATAQEAERFQLERTDEGYVRMDTKTGAMSLCRERSGQLVCAPAADERTAYEEDIAALQDQLGALEKRVEALENGSAEAKSELPSEDEFEQTLGLMERFFRKFMGIVKDFEKEDSTSSPDTPTPDRT</sequence>
<feature type="coiled-coil region" evidence="1">
    <location>
        <begin position="81"/>
        <end position="115"/>
    </location>
</feature>
<dbReference type="Proteomes" id="UP001596107">
    <property type="component" value="Unassembled WGS sequence"/>
</dbReference>
<comment type="caution">
    <text evidence="3">The sequence shown here is derived from an EMBL/GenBank/DDBJ whole genome shotgun (WGS) entry which is preliminary data.</text>
</comment>
<keyword evidence="1" id="KW-0175">Coiled coil</keyword>
<dbReference type="EMBL" id="JBHSNB010000001">
    <property type="protein sequence ID" value="MFC5584627.1"/>
    <property type="molecule type" value="Genomic_DNA"/>
</dbReference>
<protein>
    <submittedName>
        <fullName evidence="3">Uncharacterized protein</fullName>
    </submittedName>
</protein>
<feature type="chain" id="PRO_5046281244" evidence="2">
    <location>
        <begin position="38"/>
        <end position="160"/>
    </location>
</feature>
<dbReference type="RefSeq" id="WP_343224034.1">
    <property type="nucleotide sequence ID" value="NZ_CP078143.1"/>
</dbReference>
<proteinExistence type="predicted"/>
<gene>
    <name evidence="3" type="ORF">ACFPOD_05860</name>
</gene>